<proteinExistence type="predicted"/>
<comment type="caution">
    <text evidence="1">The sequence shown here is derived from an EMBL/GenBank/DDBJ whole genome shotgun (WGS) entry which is preliminary data.</text>
</comment>
<dbReference type="AlphaFoldDB" id="A0A483CMA3"/>
<keyword evidence="2" id="KW-1185">Reference proteome</keyword>
<evidence type="ECO:0000313" key="1">
    <source>
        <dbReference type="EMBL" id="TAJ44119.1"/>
    </source>
</evidence>
<protein>
    <submittedName>
        <fullName evidence="1">Uncharacterized protein</fullName>
    </submittedName>
</protein>
<dbReference type="RefSeq" id="WP_130647185.1">
    <property type="nucleotide sequence ID" value="NZ_PGCL01000003.1"/>
</dbReference>
<dbReference type="EMBL" id="PGCL01000003">
    <property type="protein sequence ID" value="TAJ44119.1"/>
    <property type="molecule type" value="Genomic_DNA"/>
</dbReference>
<sequence length="138" mass="15811">MSKTFENLDGTSVAERFASIGIEAGARIDILDLQRLQRRYNFRAAVYFEEEMARKNDLAADDAEYANVPETERPFVSVDAFLSFAREFDPYSFELRLKECPLMIEIIGVGMIGARPHVIGLMPFLDELETFEEPEIHK</sequence>
<name>A0A483CMA3_9EURY</name>
<dbReference type="Proteomes" id="UP000292580">
    <property type="component" value="Unassembled WGS sequence"/>
</dbReference>
<dbReference type="OrthoDB" id="117945at2157"/>
<reference evidence="1 2" key="1">
    <citation type="submission" date="2017-11" db="EMBL/GenBank/DDBJ databases">
        <title>Isolation and Characterization of Methanofollis Species from Methane Seep Offshore SW Taiwan.</title>
        <authorList>
            <person name="Teng N.-H."/>
            <person name="Lai M.-C."/>
            <person name="Chen S.-C."/>
        </authorList>
    </citation>
    <scope>NUCLEOTIDE SEQUENCE [LARGE SCALE GENOMIC DNA]</scope>
    <source>
        <strain evidence="1 2">FWC-SCC2</strain>
    </source>
</reference>
<evidence type="ECO:0000313" key="2">
    <source>
        <dbReference type="Proteomes" id="UP000292580"/>
    </source>
</evidence>
<accession>A0A483CMA3</accession>
<gene>
    <name evidence="1" type="ORF">CUJ86_08795</name>
</gene>
<organism evidence="1 2">
    <name type="scientific">Methanofollis fontis</name>
    <dbReference type="NCBI Taxonomy" id="2052832"/>
    <lineage>
        <taxon>Archaea</taxon>
        <taxon>Methanobacteriati</taxon>
        <taxon>Methanobacteriota</taxon>
        <taxon>Stenosarchaea group</taxon>
        <taxon>Methanomicrobia</taxon>
        <taxon>Methanomicrobiales</taxon>
        <taxon>Methanomicrobiaceae</taxon>
        <taxon>Methanofollis</taxon>
    </lineage>
</organism>